<feature type="compositionally biased region" description="Basic and acidic residues" evidence="4">
    <location>
        <begin position="395"/>
        <end position="406"/>
    </location>
</feature>
<evidence type="ECO:0000256" key="4">
    <source>
        <dbReference type="SAM" id="MobiDB-lite"/>
    </source>
</evidence>
<dbReference type="SMART" id="SM00228">
    <property type="entry name" value="PDZ"/>
    <property type="match status" value="2"/>
</dbReference>
<protein>
    <recommendedName>
        <fullName evidence="5">PDZ domain-containing protein</fullName>
    </recommendedName>
</protein>
<evidence type="ECO:0000313" key="7">
    <source>
        <dbReference type="Proteomes" id="UP001378592"/>
    </source>
</evidence>
<organism evidence="6 7">
    <name type="scientific">Gryllus longicercus</name>
    <dbReference type="NCBI Taxonomy" id="2509291"/>
    <lineage>
        <taxon>Eukaryota</taxon>
        <taxon>Metazoa</taxon>
        <taxon>Ecdysozoa</taxon>
        <taxon>Arthropoda</taxon>
        <taxon>Hexapoda</taxon>
        <taxon>Insecta</taxon>
        <taxon>Pterygota</taxon>
        <taxon>Neoptera</taxon>
        <taxon>Polyneoptera</taxon>
        <taxon>Orthoptera</taxon>
        <taxon>Ensifera</taxon>
        <taxon>Gryllidea</taxon>
        <taxon>Grylloidea</taxon>
        <taxon>Gryllidae</taxon>
        <taxon>Gryllinae</taxon>
        <taxon>Gryllus</taxon>
    </lineage>
</organism>
<feature type="region of interest" description="Disordered" evidence="4">
    <location>
        <begin position="623"/>
        <end position="736"/>
    </location>
</feature>
<reference evidence="6 7" key="1">
    <citation type="submission" date="2024-03" db="EMBL/GenBank/DDBJ databases">
        <title>The genome assembly and annotation of the cricket Gryllus longicercus Weissman &amp; Gray.</title>
        <authorList>
            <person name="Szrajer S."/>
            <person name="Gray D."/>
            <person name="Ylla G."/>
        </authorList>
    </citation>
    <scope>NUCLEOTIDE SEQUENCE [LARGE SCALE GENOMIC DNA]</scope>
    <source>
        <strain evidence="6">DAG 2021-001</strain>
        <tissue evidence="6">Whole body minus gut</tissue>
    </source>
</reference>
<keyword evidence="3" id="KW-0966">Cell projection</keyword>
<feature type="region of interest" description="Disordered" evidence="4">
    <location>
        <begin position="352"/>
        <end position="414"/>
    </location>
</feature>
<keyword evidence="7" id="KW-1185">Reference proteome</keyword>
<feature type="compositionally biased region" description="Basic and acidic residues" evidence="4">
    <location>
        <begin position="479"/>
        <end position="491"/>
    </location>
</feature>
<feature type="compositionally biased region" description="Low complexity" evidence="4">
    <location>
        <begin position="511"/>
        <end position="526"/>
    </location>
</feature>
<comment type="subcellular location">
    <subcellularLocation>
        <location evidence="1">Cell projection</location>
    </subcellularLocation>
</comment>
<feature type="compositionally biased region" description="Basic and acidic residues" evidence="4">
    <location>
        <begin position="562"/>
        <end position="573"/>
    </location>
</feature>
<feature type="compositionally biased region" description="Low complexity" evidence="4">
    <location>
        <begin position="544"/>
        <end position="561"/>
    </location>
</feature>
<dbReference type="GO" id="GO:0002142">
    <property type="term" value="C:stereocilia ankle link complex"/>
    <property type="evidence" value="ECO:0007669"/>
    <property type="project" value="TreeGrafter"/>
</dbReference>
<feature type="compositionally biased region" description="Gly residues" evidence="4">
    <location>
        <begin position="47"/>
        <end position="60"/>
    </location>
</feature>
<feature type="domain" description="PDZ" evidence="5">
    <location>
        <begin position="165"/>
        <end position="242"/>
    </location>
</feature>
<dbReference type="EMBL" id="JAZDUA010000016">
    <property type="protein sequence ID" value="KAK7873166.1"/>
    <property type="molecule type" value="Genomic_DNA"/>
</dbReference>
<evidence type="ECO:0000256" key="3">
    <source>
        <dbReference type="ARBA" id="ARBA00023273"/>
    </source>
</evidence>
<feature type="compositionally biased region" description="Polar residues" evidence="4">
    <location>
        <begin position="623"/>
        <end position="652"/>
    </location>
</feature>
<dbReference type="InterPro" id="IPR036034">
    <property type="entry name" value="PDZ_sf"/>
</dbReference>
<dbReference type="Pfam" id="PF00595">
    <property type="entry name" value="PDZ"/>
    <property type="match status" value="2"/>
</dbReference>
<feature type="compositionally biased region" description="Low complexity" evidence="4">
    <location>
        <begin position="377"/>
        <end position="393"/>
    </location>
</feature>
<feature type="region of interest" description="Disordered" evidence="4">
    <location>
        <begin position="1"/>
        <end position="63"/>
    </location>
</feature>
<dbReference type="Proteomes" id="UP001378592">
    <property type="component" value="Unassembled WGS sequence"/>
</dbReference>
<dbReference type="Gene3D" id="2.30.42.10">
    <property type="match status" value="2"/>
</dbReference>
<name>A0AAN9ZEX7_9ORTH</name>
<keyword evidence="2" id="KW-0677">Repeat</keyword>
<feature type="region of interest" description="Disordered" evidence="4">
    <location>
        <begin position="255"/>
        <end position="275"/>
    </location>
</feature>
<dbReference type="PANTHER" id="PTHR23116">
    <property type="entry name" value="PDZ DOMAIN CONTAINING WHIRLIN AND HARMONIN-RELATED"/>
    <property type="match status" value="1"/>
</dbReference>
<dbReference type="GO" id="GO:0005886">
    <property type="term" value="C:plasma membrane"/>
    <property type="evidence" value="ECO:0007669"/>
    <property type="project" value="TreeGrafter"/>
</dbReference>
<sequence length="869" mass="91512">MVVAPADSEQMPEPAAGTGAAAAAGSGGGGGSRVRTLVLSRRARAPSGGGGGGGGGGGVFGFSVRGGREHGTGFFVSRVEPGSEAQLHGLQVGDQIVRVNGLPVAEALHHELLQLVGQQTRLSLAVRTVGMLPVKDEDHNVLTWQVVSAPSPDPALNGTTTQDVQLILTVPPGAKLGCGICRGPEWRPGVFIQFTKEGGLARSTGLRAGDQLLQCNGVPFTDDLPFSEAVALLKSARQLVLLVRPGAGADLFPSESSGYNSSASSIAGDVSPNPAEKQRLSIVSESPEDRIPLVEPRRTEETRAVPVSNPCTVIHVGPENHIQENRNNHLAQVRLVQQQQETTTVLVEVHRADDKPVNPVPCPPPPLNPLAPTPPLSKSESSSSISSFSSALSQEIERRRNQRRDGNSIPEIIPRRVKLSGVDEEKRHQHEQLMQEFKRAHRKMFANSSDTVDDGCSHGKTISTQERNSSSPQVNGKNSVKDRIQSIDSLRRQNSSPLPVLSDNSDSLTWSSKRSSFDQSSSLSSGSSGGAYGQPPPCPTPDYDTSSVASSLSVTSSADSSKYVKESQPRELLKTNGVSNKSPVNGTSVPYANSGAMKNVSSGNGTVIIQKSIAPNSVTVKTNSVNAKPTNSVSLVNGSTKPVNSNGVNQNKAPAKPSNDGVEMESLESFELTNPQNPEPKPPETYFPKRRQQSSIASSPKSTLSTASASTAGRKPRPVSVTIGEYPSGTTRREPSKFTFLSGTDQTDIANGGVTDRLQSELMRTLNRSDLKRRTEQQESAINGTAVNNSATNVANPSAAAKGTVTISVNTAPLKNTPVRLFDGNGGKVSPSATPAIRNVAEKLNGTLGGTASGNRVTIRVGSEPAEQQ</sequence>
<feature type="compositionally biased region" description="Polar residues" evidence="4">
    <location>
        <begin position="460"/>
        <end position="478"/>
    </location>
</feature>
<feature type="region of interest" description="Disordered" evidence="4">
    <location>
        <begin position="448"/>
        <end position="590"/>
    </location>
</feature>
<dbReference type="PANTHER" id="PTHR23116:SF36">
    <property type="entry name" value="HARMONIN"/>
    <property type="match status" value="1"/>
</dbReference>
<feature type="compositionally biased region" description="Pro residues" evidence="4">
    <location>
        <begin position="358"/>
        <end position="375"/>
    </location>
</feature>
<dbReference type="InterPro" id="IPR001478">
    <property type="entry name" value="PDZ"/>
</dbReference>
<evidence type="ECO:0000313" key="6">
    <source>
        <dbReference type="EMBL" id="KAK7873166.1"/>
    </source>
</evidence>
<feature type="compositionally biased region" description="Low complexity" evidence="4">
    <location>
        <begin position="15"/>
        <end position="24"/>
    </location>
</feature>
<dbReference type="AlphaFoldDB" id="A0AAN9ZEX7"/>
<evidence type="ECO:0000256" key="2">
    <source>
        <dbReference type="ARBA" id="ARBA00022737"/>
    </source>
</evidence>
<feature type="compositionally biased region" description="Low complexity" evidence="4">
    <location>
        <begin position="255"/>
        <end position="265"/>
    </location>
</feature>
<evidence type="ECO:0000256" key="1">
    <source>
        <dbReference type="ARBA" id="ARBA00004316"/>
    </source>
</evidence>
<feature type="compositionally biased region" description="Polar residues" evidence="4">
    <location>
        <begin position="492"/>
        <end position="510"/>
    </location>
</feature>
<evidence type="ECO:0000259" key="5">
    <source>
        <dbReference type="PROSITE" id="PS50106"/>
    </source>
</evidence>
<feature type="region of interest" description="Disordered" evidence="4">
    <location>
        <begin position="848"/>
        <end position="869"/>
    </location>
</feature>
<feature type="domain" description="PDZ" evidence="5">
    <location>
        <begin position="36"/>
        <end position="116"/>
    </location>
</feature>
<dbReference type="PROSITE" id="PS50106">
    <property type="entry name" value="PDZ"/>
    <property type="match status" value="2"/>
</dbReference>
<dbReference type="InterPro" id="IPR051844">
    <property type="entry name" value="USH2_Complex_Protein"/>
</dbReference>
<dbReference type="GO" id="GO:0005929">
    <property type="term" value="C:cilium"/>
    <property type="evidence" value="ECO:0007669"/>
    <property type="project" value="TreeGrafter"/>
</dbReference>
<dbReference type="SUPFAM" id="SSF50156">
    <property type="entry name" value="PDZ domain-like"/>
    <property type="match status" value="2"/>
</dbReference>
<feature type="compositionally biased region" description="Low complexity" evidence="4">
    <location>
        <begin position="697"/>
        <end position="712"/>
    </location>
</feature>
<feature type="compositionally biased region" description="Polar residues" evidence="4">
    <location>
        <begin position="576"/>
        <end position="590"/>
    </location>
</feature>
<proteinExistence type="predicted"/>
<gene>
    <name evidence="6" type="ORF">R5R35_006385</name>
</gene>
<accession>A0AAN9ZEX7</accession>
<dbReference type="GO" id="GO:0032426">
    <property type="term" value="C:stereocilium tip"/>
    <property type="evidence" value="ECO:0007669"/>
    <property type="project" value="TreeGrafter"/>
</dbReference>
<comment type="caution">
    <text evidence="6">The sequence shown here is derived from an EMBL/GenBank/DDBJ whole genome shotgun (WGS) entry which is preliminary data.</text>
</comment>